<evidence type="ECO:0000256" key="5">
    <source>
        <dbReference type="ARBA" id="ARBA00022723"/>
    </source>
</evidence>
<dbReference type="PROSITE" id="PS51007">
    <property type="entry name" value="CYTC"/>
    <property type="match status" value="3"/>
</dbReference>
<feature type="domain" description="Cytochrome c" evidence="10">
    <location>
        <begin position="193"/>
        <end position="299"/>
    </location>
</feature>
<dbReference type="InterPro" id="IPR036909">
    <property type="entry name" value="Cyt_c-like_dom_sf"/>
</dbReference>
<evidence type="ECO:0000313" key="11">
    <source>
        <dbReference type="EMBL" id="MCT4333147.1"/>
    </source>
</evidence>
<evidence type="ECO:0000256" key="1">
    <source>
        <dbReference type="ARBA" id="ARBA00001926"/>
    </source>
</evidence>
<dbReference type="RefSeq" id="WP_260277038.1">
    <property type="nucleotide sequence ID" value="NZ_JANAVZ010000005.1"/>
</dbReference>
<dbReference type="PANTHER" id="PTHR35008:SF4">
    <property type="entry name" value="BLL4482 PROTEIN"/>
    <property type="match status" value="1"/>
</dbReference>
<keyword evidence="9" id="KW-0472">Membrane</keyword>
<dbReference type="InterPro" id="IPR008168">
    <property type="entry name" value="Cyt_C_IC"/>
</dbReference>
<comment type="caution">
    <text evidence="11">The sequence shown here is derived from an EMBL/GenBank/DDBJ whole genome shotgun (WGS) entry which is preliminary data.</text>
</comment>
<keyword evidence="5 8" id="KW-0479">Metal-binding</keyword>
<dbReference type="Proteomes" id="UP001320702">
    <property type="component" value="Unassembled WGS sequence"/>
</dbReference>
<feature type="domain" description="Cytochrome c" evidence="10">
    <location>
        <begin position="312"/>
        <end position="402"/>
    </location>
</feature>
<keyword evidence="6" id="KW-0249">Electron transport</keyword>
<keyword evidence="4" id="KW-0679">Respiratory chain</keyword>
<feature type="transmembrane region" description="Helical" evidence="9">
    <location>
        <begin position="7"/>
        <end position="26"/>
    </location>
</feature>
<proteinExistence type="predicted"/>
<evidence type="ECO:0000256" key="8">
    <source>
        <dbReference type="PROSITE-ProRule" id="PRU00433"/>
    </source>
</evidence>
<name>A0ABT2K9D9_9RHOB</name>
<evidence type="ECO:0000256" key="7">
    <source>
        <dbReference type="ARBA" id="ARBA00023004"/>
    </source>
</evidence>
<evidence type="ECO:0000256" key="4">
    <source>
        <dbReference type="ARBA" id="ARBA00022660"/>
    </source>
</evidence>
<evidence type="ECO:0000256" key="2">
    <source>
        <dbReference type="ARBA" id="ARBA00022448"/>
    </source>
</evidence>
<evidence type="ECO:0000256" key="6">
    <source>
        <dbReference type="ARBA" id="ARBA00022982"/>
    </source>
</evidence>
<dbReference type="PRINTS" id="PR00605">
    <property type="entry name" value="CYTCHROMECIC"/>
</dbReference>
<dbReference type="InterPro" id="IPR051459">
    <property type="entry name" value="Cytochrome_c-type_DH"/>
</dbReference>
<organism evidence="11 12">
    <name type="scientific">Paracoccus maritimus</name>
    <dbReference type="NCBI Taxonomy" id="2933292"/>
    <lineage>
        <taxon>Bacteria</taxon>
        <taxon>Pseudomonadati</taxon>
        <taxon>Pseudomonadota</taxon>
        <taxon>Alphaproteobacteria</taxon>
        <taxon>Rhodobacterales</taxon>
        <taxon>Paracoccaceae</taxon>
        <taxon>Paracoccus</taxon>
    </lineage>
</organism>
<reference evidence="11 12" key="1">
    <citation type="submission" date="2022-04" db="EMBL/GenBank/DDBJ databases">
        <title>Paracoccus sp. YLB-12 draft genome sequence.</title>
        <authorList>
            <person name="Yu L."/>
        </authorList>
    </citation>
    <scope>NUCLEOTIDE SEQUENCE [LARGE SCALE GENOMIC DNA]</scope>
    <source>
        <strain evidence="11 12">YLB-12</strain>
    </source>
</reference>
<accession>A0ABT2K9D9</accession>
<keyword evidence="9" id="KW-0812">Transmembrane</keyword>
<keyword evidence="7 8" id="KW-0408">Iron</keyword>
<evidence type="ECO:0000313" key="12">
    <source>
        <dbReference type="Proteomes" id="UP001320702"/>
    </source>
</evidence>
<keyword evidence="9" id="KW-1133">Transmembrane helix</keyword>
<dbReference type="InterPro" id="IPR014353">
    <property type="entry name" value="Membr-bd_ADH_cyt_c"/>
</dbReference>
<dbReference type="PANTHER" id="PTHR35008">
    <property type="entry name" value="BLL4482 PROTEIN-RELATED"/>
    <property type="match status" value="1"/>
</dbReference>
<gene>
    <name evidence="11" type="ORF">MU516_09725</name>
</gene>
<evidence type="ECO:0000256" key="3">
    <source>
        <dbReference type="ARBA" id="ARBA00022617"/>
    </source>
</evidence>
<dbReference type="PIRSF" id="PIRSF000018">
    <property type="entry name" value="Mb_ADH_cyt_c"/>
    <property type="match status" value="1"/>
</dbReference>
<dbReference type="Gene3D" id="1.10.760.10">
    <property type="entry name" value="Cytochrome c-like domain"/>
    <property type="match status" value="2"/>
</dbReference>
<dbReference type="SUPFAM" id="SSF46626">
    <property type="entry name" value="Cytochrome c"/>
    <property type="match status" value="3"/>
</dbReference>
<dbReference type="Pfam" id="PF00034">
    <property type="entry name" value="Cytochrom_C"/>
    <property type="match status" value="1"/>
</dbReference>
<comment type="cofactor">
    <cofactor evidence="1">
        <name>heme c</name>
        <dbReference type="ChEBI" id="CHEBI:61717"/>
    </cofactor>
</comment>
<sequence>MIRLLRILGLLVLIAVVAVGVLFWIGRDRGATPPASVDLANLGADQRQQMLERGRWVARAADCAACHTDPDGGSDLAGGLPMVTPMGTLYGTNITPSTEHGIGDYSADDLYRAVAQGVAPNGRNLYPAMPYPSYHRITRADSDALWLWLMQQRPVDKPNRPDDLMFPFNIRPGIAVWNALFRPEAEPFDPQGLENPQGEYLVDVLGHCGECHTPRNVAYALTDDHLAGEVIEGAYAPDLRPDALARRGWSGEDLVAFLHRGLSPQGVMTFRMFPVLSHSTSHLSEDDLSAIADYLADGTQLPGPQQRPPGGATAVDGHTLYLGLCAGCHGDNGQGQPHSSVPLDTNTTAMYRDPLNLIRIIAEGIPERDLAQGERMQAMPAFGGMLSDQQMAELVNYLRERWGGRPGDVTTGAVTSVLEGNESH</sequence>
<dbReference type="InterPro" id="IPR009056">
    <property type="entry name" value="Cyt_c-like_dom"/>
</dbReference>
<feature type="domain" description="Cytochrome c" evidence="10">
    <location>
        <begin position="49"/>
        <end position="153"/>
    </location>
</feature>
<protein>
    <submittedName>
        <fullName evidence="11">Cytochrome c</fullName>
    </submittedName>
</protein>
<keyword evidence="12" id="KW-1185">Reference proteome</keyword>
<evidence type="ECO:0000256" key="9">
    <source>
        <dbReference type="SAM" id="Phobius"/>
    </source>
</evidence>
<keyword evidence="2" id="KW-0813">Transport</keyword>
<keyword evidence="3 8" id="KW-0349">Heme</keyword>
<evidence type="ECO:0000259" key="10">
    <source>
        <dbReference type="PROSITE" id="PS51007"/>
    </source>
</evidence>
<dbReference type="EMBL" id="JANAVZ010000005">
    <property type="protein sequence ID" value="MCT4333147.1"/>
    <property type="molecule type" value="Genomic_DNA"/>
</dbReference>